<dbReference type="GO" id="GO:0004984">
    <property type="term" value="F:olfactory receptor activity"/>
    <property type="evidence" value="ECO:0007669"/>
    <property type="project" value="InterPro"/>
</dbReference>
<feature type="transmembrane region" description="Helical" evidence="10">
    <location>
        <begin position="670"/>
        <end position="691"/>
    </location>
</feature>
<reference evidence="11 12" key="1">
    <citation type="submission" date="2015-09" db="EMBL/GenBank/DDBJ databases">
        <title>Trachymyrmex zeteki WGS genome.</title>
        <authorList>
            <person name="Nygaard S."/>
            <person name="Hu H."/>
            <person name="Boomsma J."/>
            <person name="Zhang G."/>
        </authorList>
    </citation>
    <scope>NUCLEOTIDE SEQUENCE [LARGE SCALE GENOMIC DNA]</scope>
    <source>
        <strain evidence="11">Tzet28-1</strain>
        <tissue evidence="11">Whole body</tissue>
    </source>
</reference>
<keyword evidence="4 10" id="KW-0812">Transmembrane</keyword>
<dbReference type="PANTHER" id="PTHR21137">
    <property type="entry name" value="ODORANT RECEPTOR"/>
    <property type="match status" value="1"/>
</dbReference>
<dbReference type="PANTHER" id="PTHR21137:SF35">
    <property type="entry name" value="ODORANT RECEPTOR 19A-RELATED"/>
    <property type="match status" value="1"/>
</dbReference>
<gene>
    <name evidence="11" type="ORF">ALC60_02928</name>
</gene>
<dbReference type="GO" id="GO:0007165">
    <property type="term" value="P:signal transduction"/>
    <property type="evidence" value="ECO:0007669"/>
    <property type="project" value="UniProtKB-KW"/>
</dbReference>
<feature type="transmembrane region" description="Helical" evidence="10">
    <location>
        <begin position="238"/>
        <end position="262"/>
    </location>
</feature>
<dbReference type="AlphaFoldDB" id="A0A151XC09"/>
<dbReference type="GO" id="GO:0005549">
    <property type="term" value="F:odorant binding"/>
    <property type="evidence" value="ECO:0007669"/>
    <property type="project" value="InterPro"/>
</dbReference>
<feature type="transmembrane region" description="Helical" evidence="10">
    <location>
        <begin position="703"/>
        <end position="721"/>
    </location>
</feature>
<evidence type="ECO:0000256" key="1">
    <source>
        <dbReference type="ARBA" id="ARBA00004651"/>
    </source>
</evidence>
<dbReference type="STRING" id="64791.A0A151XC09"/>
<keyword evidence="6 10" id="KW-1133">Transmembrane helix</keyword>
<keyword evidence="3" id="KW-0716">Sensory transduction</keyword>
<protein>
    <submittedName>
        <fullName evidence="11">Odorant receptor Or2</fullName>
    </submittedName>
</protein>
<keyword evidence="7 10" id="KW-0472">Membrane</keyword>
<feature type="transmembrane region" description="Helical" evidence="10">
    <location>
        <begin position="436"/>
        <end position="455"/>
    </location>
</feature>
<keyword evidence="8 11" id="KW-0675">Receptor</keyword>
<feature type="transmembrane region" description="Helical" evidence="10">
    <location>
        <begin position="268"/>
        <end position="290"/>
    </location>
</feature>
<feature type="transmembrane region" description="Helical" evidence="10">
    <location>
        <begin position="531"/>
        <end position="552"/>
    </location>
</feature>
<feature type="transmembrane region" description="Helical" evidence="10">
    <location>
        <begin position="65"/>
        <end position="89"/>
    </location>
</feature>
<evidence type="ECO:0000313" key="11">
    <source>
        <dbReference type="EMBL" id="KYQ57879.1"/>
    </source>
</evidence>
<evidence type="ECO:0000256" key="4">
    <source>
        <dbReference type="ARBA" id="ARBA00022692"/>
    </source>
</evidence>
<evidence type="ECO:0000256" key="8">
    <source>
        <dbReference type="ARBA" id="ARBA00023170"/>
    </source>
</evidence>
<organism evidence="11 12">
    <name type="scientific">Mycetomoellerius zeteki</name>
    <dbReference type="NCBI Taxonomy" id="64791"/>
    <lineage>
        <taxon>Eukaryota</taxon>
        <taxon>Metazoa</taxon>
        <taxon>Ecdysozoa</taxon>
        <taxon>Arthropoda</taxon>
        <taxon>Hexapoda</taxon>
        <taxon>Insecta</taxon>
        <taxon>Pterygota</taxon>
        <taxon>Neoptera</taxon>
        <taxon>Endopterygota</taxon>
        <taxon>Hymenoptera</taxon>
        <taxon>Apocrita</taxon>
        <taxon>Aculeata</taxon>
        <taxon>Formicoidea</taxon>
        <taxon>Formicidae</taxon>
        <taxon>Myrmicinae</taxon>
        <taxon>Mycetomoellerius</taxon>
    </lineage>
</organism>
<evidence type="ECO:0000256" key="6">
    <source>
        <dbReference type="ARBA" id="ARBA00022989"/>
    </source>
</evidence>
<feature type="transmembrane region" description="Helical" evidence="10">
    <location>
        <begin position="363"/>
        <end position="382"/>
    </location>
</feature>
<evidence type="ECO:0000256" key="5">
    <source>
        <dbReference type="ARBA" id="ARBA00022725"/>
    </source>
</evidence>
<accession>A0A151XC09</accession>
<evidence type="ECO:0000256" key="9">
    <source>
        <dbReference type="ARBA" id="ARBA00023224"/>
    </source>
</evidence>
<name>A0A151XC09_9HYME</name>
<evidence type="ECO:0000256" key="7">
    <source>
        <dbReference type="ARBA" id="ARBA00023136"/>
    </source>
</evidence>
<feature type="transmembrane region" description="Helical" evidence="10">
    <location>
        <begin position="35"/>
        <end position="53"/>
    </location>
</feature>
<dbReference type="GO" id="GO:0005886">
    <property type="term" value="C:plasma membrane"/>
    <property type="evidence" value="ECO:0007669"/>
    <property type="project" value="UniProtKB-SubCell"/>
</dbReference>
<evidence type="ECO:0000256" key="3">
    <source>
        <dbReference type="ARBA" id="ARBA00022606"/>
    </source>
</evidence>
<proteinExistence type="predicted"/>
<evidence type="ECO:0000256" key="2">
    <source>
        <dbReference type="ARBA" id="ARBA00022475"/>
    </source>
</evidence>
<keyword evidence="5" id="KW-0552">Olfaction</keyword>
<feature type="transmembrane region" description="Helical" evidence="10">
    <location>
        <begin position="467"/>
        <end position="493"/>
    </location>
</feature>
<evidence type="ECO:0000313" key="12">
    <source>
        <dbReference type="Proteomes" id="UP000075809"/>
    </source>
</evidence>
<dbReference type="Pfam" id="PF02949">
    <property type="entry name" value="7tm_6"/>
    <property type="match status" value="2"/>
</dbReference>
<keyword evidence="2" id="KW-1003">Cell membrane</keyword>
<dbReference type="InterPro" id="IPR004117">
    <property type="entry name" value="7tm6_olfct_rcpt"/>
</dbReference>
<dbReference type="EMBL" id="KQ982314">
    <property type="protein sequence ID" value="KYQ57879.1"/>
    <property type="molecule type" value="Genomic_DNA"/>
</dbReference>
<keyword evidence="9" id="KW-0807">Transducer</keyword>
<keyword evidence="12" id="KW-1185">Reference proteome</keyword>
<evidence type="ECO:0000256" key="10">
    <source>
        <dbReference type="SAM" id="Phobius"/>
    </source>
</evidence>
<sequence>MKDVKKDKFLSIRLVRFLMKVTGFWPAESKTEKRLMNGVLSYTICICSTALWLEATEIYLGKGDFYALTYTACSSMPVVIIMLKIIFFLRYRKELLNVLKYTQDNFWYAQYDEYGSKILENMGKNESDRILAFNVWIGIPTTVSPNFEIIFTLEISALIHCGVCFCCFDNLLGLLNLHTAGQFKILQHRLRNILKKVEQTDIVRLLDEKQKQKVYEKLRECVILHHELIWYSEKMEQIFMYTTLCQLLVSGIMLCVAGFQVFLARGTLVRRLIFIAHTNGCFVQLFVVTLTATDLMNESRAVGDAAYNANWQVLSHEENRRVRKAVLMIMIRSARACSISAGGFFPVSLETFMAVYINDYSLSLGKCAPIFLLVSIMGFHLYRNGSAIRMHLRPWRRKKITRFDMTRSKEYQSVNITRLFMKVVGLWYVETPKERLLLRVAFGYAVWAIVFAILVEGVDLYHCLGDFYAVTSNLCATLLLIMILVKLGSFMFYRDIIMDLIHFAEKNFWGVTYDEASAQILEAYDKLGMTMIYTFTLIVYIGTFNYIFAPFFEPQEKNKTEKVLPFKLWIDFPYHSPYYEITYTIQSLSTLHSGICTFCFDNFVSTFNIHAAAQLKILAHKVQVITEHCVEDTMDQKRPLETDVLTFKKLRDCVKQHFTLICYVRNMQRVFAIILLGQLLLSSVVICFGGFQFLATDVIIRKCIFAFHFVGGLIQLLIYTWTCNDIIVQSTAISDAAYNSKWYLLPDNDLGRTVKRGLITIMIRAHRPCMLTAGNFAVMSLDTFMGVSMT</sequence>
<comment type="subcellular location">
    <subcellularLocation>
        <location evidence="1">Cell membrane</location>
        <topology evidence="1">Multi-pass membrane protein</topology>
    </subcellularLocation>
</comment>
<dbReference type="Proteomes" id="UP000075809">
    <property type="component" value="Unassembled WGS sequence"/>
</dbReference>